<evidence type="ECO:0000256" key="1">
    <source>
        <dbReference type="SAM" id="MobiDB-lite"/>
    </source>
</evidence>
<proteinExistence type="predicted"/>
<feature type="region of interest" description="Disordered" evidence="1">
    <location>
        <begin position="30"/>
        <end position="52"/>
    </location>
</feature>
<gene>
    <name evidence="2" type="ORF">A2108_02535</name>
</gene>
<evidence type="ECO:0008006" key="4">
    <source>
        <dbReference type="Google" id="ProtNLM"/>
    </source>
</evidence>
<accession>A0A1F8DMT3</accession>
<feature type="compositionally biased region" description="Basic residues" evidence="1">
    <location>
        <begin position="32"/>
        <end position="47"/>
    </location>
</feature>
<dbReference type="Proteomes" id="UP000178303">
    <property type="component" value="Unassembled WGS sequence"/>
</dbReference>
<dbReference type="AlphaFoldDB" id="A0A1F8DMT3"/>
<sequence>MIEVKRKEGESVSSFLYRFTKKIQRSGVLKEAKKKRFKQRERNKRAKKDSAVYRYHKKAEISKLMKLGRTR</sequence>
<evidence type="ECO:0000313" key="3">
    <source>
        <dbReference type="Proteomes" id="UP000178303"/>
    </source>
</evidence>
<comment type="caution">
    <text evidence="2">The sequence shown here is derived from an EMBL/GenBank/DDBJ whole genome shotgun (WGS) entry which is preliminary data.</text>
</comment>
<protein>
    <recommendedName>
        <fullName evidence="4">30S ribosomal protein S21</fullName>
    </recommendedName>
</protein>
<name>A0A1F8DMT3_9BACT</name>
<dbReference type="EMBL" id="MGIN01000031">
    <property type="protein sequence ID" value="OGM89085.1"/>
    <property type="molecule type" value="Genomic_DNA"/>
</dbReference>
<reference evidence="2 3" key="1">
    <citation type="journal article" date="2016" name="Nat. Commun.">
        <title>Thousands of microbial genomes shed light on interconnected biogeochemical processes in an aquifer system.</title>
        <authorList>
            <person name="Anantharaman K."/>
            <person name="Brown C.T."/>
            <person name="Hug L.A."/>
            <person name="Sharon I."/>
            <person name="Castelle C.J."/>
            <person name="Probst A.J."/>
            <person name="Thomas B.C."/>
            <person name="Singh A."/>
            <person name="Wilkins M.J."/>
            <person name="Karaoz U."/>
            <person name="Brodie E.L."/>
            <person name="Williams K.H."/>
            <person name="Hubbard S.S."/>
            <person name="Banfield J.F."/>
        </authorList>
    </citation>
    <scope>NUCLEOTIDE SEQUENCE [LARGE SCALE GENOMIC DNA]</scope>
</reference>
<organism evidence="2 3">
    <name type="scientific">Candidatus Wolfebacteria bacterium GWA1_42_9</name>
    <dbReference type="NCBI Taxonomy" id="1802553"/>
    <lineage>
        <taxon>Bacteria</taxon>
        <taxon>Candidatus Wolfeibacteriota</taxon>
    </lineage>
</organism>
<evidence type="ECO:0000313" key="2">
    <source>
        <dbReference type="EMBL" id="OGM89085.1"/>
    </source>
</evidence>